<dbReference type="AlphaFoldDB" id="A0A3A1WS13"/>
<organism evidence="1 2">
    <name type="scientific">Aureimonas flava</name>
    <dbReference type="NCBI Taxonomy" id="2320271"/>
    <lineage>
        <taxon>Bacteria</taxon>
        <taxon>Pseudomonadati</taxon>
        <taxon>Pseudomonadota</taxon>
        <taxon>Alphaproteobacteria</taxon>
        <taxon>Hyphomicrobiales</taxon>
        <taxon>Aurantimonadaceae</taxon>
        <taxon>Aureimonas</taxon>
    </lineage>
</organism>
<keyword evidence="2" id="KW-1185">Reference proteome</keyword>
<dbReference type="Proteomes" id="UP000265750">
    <property type="component" value="Unassembled WGS sequence"/>
</dbReference>
<sequence length="113" mass="12922">MTDDPPPQRVSVCVPKPHVVAQRVRQLAANSENVRWSQHALDRMAERDITIRQALYVLREGDVVGPIELGKYPGELKAKFIRNMRGRRDVGVVVLLVKNGRLNVKTVEWEDIR</sequence>
<protein>
    <submittedName>
        <fullName evidence="1">DUF4258 domain-containing protein</fullName>
    </submittedName>
</protein>
<reference evidence="2" key="1">
    <citation type="submission" date="2018-09" db="EMBL/GenBank/DDBJ databases">
        <authorList>
            <person name="Tuo L."/>
        </authorList>
    </citation>
    <scope>NUCLEOTIDE SEQUENCE [LARGE SCALE GENOMIC DNA]</scope>
    <source>
        <strain evidence="2">M2BS4Y-1</strain>
    </source>
</reference>
<name>A0A3A1WS13_9HYPH</name>
<gene>
    <name evidence="1" type="ORF">D3218_01625</name>
</gene>
<evidence type="ECO:0000313" key="2">
    <source>
        <dbReference type="Proteomes" id="UP000265750"/>
    </source>
</evidence>
<evidence type="ECO:0000313" key="1">
    <source>
        <dbReference type="EMBL" id="RIY03485.1"/>
    </source>
</evidence>
<dbReference type="InterPro" id="IPR025354">
    <property type="entry name" value="DUF4258"/>
</dbReference>
<dbReference type="OrthoDB" id="8453005at2"/>
<dbReference type="Pfam" id="PF14076">
    <property type="entry name" value="DUF4258"/>
    <property type="match status" value="1"/>
</dbReference>
<accession>A0A3A1WS13</accession>
<dbReference type="RefSeq" id="WP_119538143.1">
    <property type="nucleotide sequence ID" value="NZ_QYRN01000001.1"/>
</dbReference>
<dbReference type="EMBL" id="QYRN01000001">
    <property type="protein sequence ID" value="RIY03485.1"/>
    <property type="molecule type" value="Genomic_DNA"/>
</dbReference>
<proteinExistence type="predicted"/>
<comment type="caution">
    <text evidence="1">The sequence shown here is derived from an EMBL/GenBank/DDBJ whole genome shotgun (WGS) entry which is preliminary data.</text>
</comment>